<feature type="transmembrane region" description="Helical" evidence="6">
    <location>
        <begin position="103"/>
        <end position="122"/>
    </location>
</feature>
<keyword evidence="2" id="KW-1003">Cell membrane</keyword>
<evidence type="ECO:0000256" key="2">
    <source>
        <dbReference type="ARBA" id="ARBA00022475"/>
    </source>
</evidence>
<keyword evidence="8" id="KW-1185">Reference proteome</keyword>
<evidence type="ECO:0000313" key="7">
    <source>
        <dbReference type="EMBL" id="MBB5751482.1"/>
    </source>
</evidence>
<feature type="transmembrane region" description="Helical" evidence="6">
    <location>
        <begin position="337"/>
        <end position="357"/>
    </location>
</feature>
<dbReference type="PANTHER" id="PTHR33529">
    <property type="entry name" value="SLR0882 PROTEIN-RELATED"/>
    <property type="match status" value="1"/>
</dbReference>
<gene>
    <name evidence="7" type="ORF">GGQ63_000525</name>
</gene>
<dbReference type="InterPro" id="IPR030922">
    <property type="entry name" value="LptF"/>
</dbReference>
<evidence type="ECO:0000256" key="3">
    <source>
        <dbReference type="ARBA" id="ARBA00022692"/>
    </source>
</evidence>
<dbReference type="Proteomes" id="UP000523821">
    <property type="component" value="Unassembled WGS sequence"/>
</dbReference>
<feature type="transmembrane region" description="Helical" evidence="6">
    <location>
        <begin position="309"/>
        <end position="331"/>
    </location>
</feature>
<dbReference type="RefSeq" id="WP_183852192.1">
    <property type="nucleotide sequence ID" value="NZ_JACHOO010000001.1"/>
</dbReference>
<dbReference type="GO" id="GO:0055085">
    <property type="term" value="P:transmembrane transport"/>
    <property type="evidence" value="ECO:0007669"/>
    <property type="project" value="InterPro"/>
</dbReference>
<dbReference type="EMBL" id="JACHOO010000001">
    <property type="protein sequence ID" value="MBB5751482.1"/>
    <property type="molecule type" value="Genomic_DNA"/>
</dbReference>
<keyword evidence="4 6" id="KW-1133">Transmembrane helix</keyword>
<dbReference type="PANTHER" id="PTHR33529:SF6">
    <property type="entry name" value="YJGP_YJGQ FAMILY PERMEASE"/>
    <property type="match status" value="1"/>
</dbReference>
<name>A0A7W9FJ93_9HYPH</name>
<dbReference type="InterPro" id="IPR005495">
    <property type="entry name" value="LptG/LptF_permease"/>
</dbReference>
<evidence type="ECO:0000313" key="8">
    <source>
        <dbReference type="Proteomes" id="UP000523821"/>
    </source>
</evidence>
<protein>
    <submittedName>
        <fullName evidence="7">Lipopolysaccharide export system permease protein</fullName>
    </submittedName>
</protein>
<evidence type="ECO:0000256" key="4">
    <source>
        <dbReference type="ARBA" id="ARBA00022989"/>
    </source>
</evidence>
<evidence type="ECO:0000256" key="5">
    <source>
        <dbReference type="ARBA" id="ARBA00023136"/>
    </source>
</evidence>
<comment type="subcellular location">
    <subcellularLocation>
        <location evidence="1">Cell membrane</location>
        <topology evidence="1">Multi-pass membrane protein</topology>
    </subcellularLocation>
</comment>
<accession>A0A7W9FJ93</accession>
<dbReference type="AlphaFoldDB" id="A0A7W9FJ93"/>
<evidence type="ECO:0000256" key="6">
    <source>
        <dbReference type="SAM" id="Phobius"/>
    </source>
</evidence>
<comment type="caution">
    <text evidence="7">The sequence shown here is derived from an EMBL/GenBank/DDBJ whole genome shotgun (WGS) entry which is preliminary data.</text>
</comment>
<organism evidence="7 8">
    <name type="scientific">Prosthecomicrobium pneumaticum</name>
    <dbReference type="NCBI Taxonomy" id="81895"/>
    <lineage>
        <taxon>Bacteria</taxon>
        <taxon>Pseudomonadati</taxon>
        <taxon>Pseudomonadota</taxon>
        <taxon>Alphaproteobacteria</taxon>
        <taxon>Hyphomicrobiales</taxon>
        <taxon>Kaistiaceae</taxon>
        <taxon>Prosthecomicrobium</taxon>
    </lineage>
</organism>
<feature type="transmembrane region" description="Helical" evidence="6">
    <location>
        <begin position="48"/>
        <end position="75"/>
    </location>
</feature>
<dbReference type="GO" id="GO:0043190">
    <property type="term" value="C:ATP-binding cassette (ABC) transporter complex"/>
    <property type="evidence" value="ECO:0007669"/>
    <property type="project" value="InterPro"/>
</dbReference>
<dbReference type="Pfam" id="PF03739">
    <property type="entry name" value="LptF_LptG"/>
    <property type="match status" value="1"/>
</dbReference>
<sequence>MKLIERHIFRRMLGACVLSLVALSGTVWLSQALRELDLVTAKSQSFVIFFQITALILPGLILVVLPVAVIIAVLFTLNQLNADSELVVINASGASQMTVLRPALRLGILATAVSAVMSLWLVPDSLRSWREMMTQVTADVISTVIREGQFMPLGKDLVFHVREKRPDGTMRGIFVLDERDPAQQSVYIAEQGALLRNPIGTFLIMHNGTIQQQSRASDAVSMIAFESYAFDLSSFATRDGPARYQAADRSTLWLLSPDPKDPGYRKDPGRYTAELHERLSSPFYAFLFALIPVAALGQARTTRQGRGMTILGAVLIASGARVGGFLASGVVSGDLALVPLLYAIPIGLSALALALVLTGVRIDGPEALGAFLRDRADRLFGRGSG</sequence>
<keyword evidence="3 6" id="KW-0812">Transmembrane</keyword>
<feature type="transmembrane region" description="Helical" evidence="6">
    <location>
        <begin position="279"/>
        <end position="297"/>
    </location>
</feature>
<reference evidence="7 8" key="1">
    <citation type="submission" date="2020-08" db="EMBL/GenBank/DDBJ databases">
        <title>Genomic Encyclopedia of Type Strains, Phase IV (KMG-IV): sequencing the most valuable type-strain genomes for metagenomic binning, comparative biology and taxonomic classification.</title>
        <authorList>
            <person name="Goeker M."/>
        </authorList>
    </citation>
    <scope>NUCLEOTIDE SEQUENCE [LARGE SCALE GENOMIC DNA]</scope>
    <source>
        <strain evidence="7 8">DSM 16268</strain>
    </source>
</reference>
<proteinExistence type="predicted"/>
<dbReference type="GO" id="GO:0015920">
    <property type="term" value="P:lipopolysaccharide transport"/>
    <property type="evidence" value="ECO:0007669"/>
    <property type="project" value="TreeGrafter"/>
</dbReference>
<dbReference type="NCBIfam" id="TIGR04407">
    <property type="entry name" value="LptF_YjgP"/>
    <property type="match status" value="1"/>
</dbReference>
<keyword evidence="5 6" id="KW-0472">Membrane</keyword>
<evidence type="ECO:0000256" key="1">
    <source>
        <dbReference type="ARBA" id="ARBA00004651"/>
    </source>
</evidence>